<keyword evidence="3" id="KW-0949">S-adenosyl-L-methionine</keyword>
<keyword evidence="4" id="KW-0479">Metal-binding</keyword>
<dbReference type="CDD" id="cd10536">
    <property type="entry name" value="SET_SMYD4"/>
    <property type="match status" value="1"/>
</dbReference>
<evidence type="ECO:0000313" key="14">
    <source>
        <dbReference type="Proteomes" id="UP000000305"/>
    </source>
</evidence>
<dbReference type="GO" id="GO:0042826">
    <property type="term" value="F:histone deacetylase binding"/>
    <property type="evidence" value="ECO:0000318"/>
    <property type="project" value="GO_Central"/>
</dbReference>
<dbReference type="InterPro" id="IPR001214">
    <property type="entry name" value="SET_dom"/>
</dbReference>
<dbReference type="PANTHER" id="PTHR46165:SF6">
    <property type="entry name" value="SET AND MYND DOMAIN-CONTAINING PROTEIN 4-LIKE PROTEIN"/>
    <property type="match status" value="1"/>
</dbReference>
<dbReference type="EMBL" id="GL732526">
    <property type="protein sequence ID" value="EFX87901.1"/>
    <property type="molecule type" value="Genomic_DNA"/>
</dbReference>
<dbReference type="Pfam" id="PF00856">
    <property type="entry name" value="SET"/>
    <property type="match status" value="1"/>
</dbReference>
<evidence type="ECO:0000256" key="4">
    <source>
        <dbReference type="ARBA" id="ARBA00022723"/>
    </source>
</evidence>
<keyword evidence="1" id="KW-0489">Methyltransferase</keyword>
<gene>
    <name evidence="13" type="primary">SMYD4A</name>
    <name evidence="13" type="ORF">DAPPUDRAFT_221129</name>
</gene>
<dbReference type="InterPro" id="IPR002893">
    <property type="entry name" value="Znf_MYND"/>
</dbReference>
<dbReference type="InterPro" id="IPR046341">
    <property type="entry name" value="SET_dom_sf"/>
</dbReference>
<dbReference type="InterPro" id="IPR011990">
    <property type="entry name" value="TPR-like_helical_dom_sf"/>
</dbReference>
<sequence>MNFDNIYTQIGHNLEKIDGGRETLMRFSKCSGNSQRISFVLGLELVRASFHEPLHLAKQEFLNYSKSEIQSTSHRVEGDVYYQKKLNWKAICFYNRSLLVGKDESLALTYANRSAVFYDTADWLHSLRDIQLSLDHGYPKHLECKLRERQGDCWLELGQFNQALISFNLARDLLMTLSTLQQKDKLGDLVLKLKQTKNKQKKAKKCGLPDNDKISSIKSIEQEIIKKRRSAPELHRARNPLLPSASASVELINTPDRGRCLVATEDIKIGETVIVEKAHASILQYEFKESHCHHCLHWTPGPVPCHKCSQVGFCSTQCRDEAWDSYHQFECGLTDFLCRTTRDVNTGQHGLLALRTVLKADRRLIIIANEQEKSPESFASQVFDSANYDTVHRLVDNSSQRSTTDIFRRAVMAVYLTSLIQIRDGKDRPDEVLATAVLRLLHSYPCNAHEISHMAIPVPSGFCAQSKSLQLQQIQSCEIGSAAFPVVSLMNHSCNPNVVHLCYGDVMVVKVIHRIARGEEILDNYGYHYATHEKRERQLKLCQQYYFRCRCQSCVEDWPLYRDTPKLTSRPDIADRITKEINNFKKLSCCYPEGSSQREEAARLFIGHLDAMESDPSINLPVQEYNKAQEGLKLCLALLATLSPHLVF</sequence>
<name>E9FWI9_DAPPU</name>
<dbReference type="InParanoid" id="E9FWI9"/>
<feature type="domain" description="SET" evidence="11">
    <location>
        <begin position="247"/>
        <end position="526"/>
    </location>
</feature>
<evidence type="ECO:0000256" key="10">
    <source>
        <dbReference type="PROSITE-ProRule" id="PRU00134"/>
    </source>
</evidence>
<accession>E9FWI9</accession>
<dbReference type="OrthoDB" id="5945798at2759"/>
<dbReference type="Pfam" id="PF01753">
    <property type="entry name" value="zf-MYND"/>
    <property type="match status" value="1"/>
</dbReference>
<dbReference type="KEGG" id="dpx:DAPPUDRAFT_221129"/>
<evidence type="ECO:0000256" key="7">
    <source>
        <dbReference type="ARBA" id="ARBA00093423"/>
    </source>
</evidence>
<dbReference type="GO" id="GO:0005737">
    <property type="term" value="C:cytoplasm"/>
    <property type="evidence" value="ECO:0000318"/>
    <property type="project" value="GO_Central"/>
</dbReference>
<protein>
    <recommendedName>
        <fullName evidence="8">Protein-lysine N-methyltransferase SMYD4</fullName>
    </recommendedName>
    <alternativeName>
        <fullName evidence="9">SET and MYND domain-containing protein 4</fullName>
    </alternativeName>
</protein>
<feature type="domain" description="MYND-type" evidence="12">
    <location>
        <begin position="292"/>
        <end position="331"/>
    </location>
</feature>
<evidence type="ECO:0000256" key="8">
    <source>
        <dbReference type="ARBA" id="ARBA00093635"/>
    </source>
</evidence>
<dbReference type="Gene3D" id="1.25.40.10">
    <property type="entry name" value="Tetratricopeptide repeat domain"/>
    <property type="match status" value="1"/>
</dbReference>
<keyword evidence="6" id="KW-0862">Zinc</keyword>
<reference evidence="13 14" key="1">
    <citation type="journal article" date="2011" name="Science">
        <title>The ecoresponsive genome of Daphnia pulex.</title>
        <authorList>
            <person name="Colbourne J.K."/>
            <person name="Pfrender M.E."/>
            <person name="Gilbert D."/>
            <person name="Thomas W.K."/>
            <person name="Tucker A."/>
            <person name="Oakley T.H."/>
            <person name="Tokishita S."/>
            <person name="Aerts A."/>
            <person name="Arnold G.J."/>
            <person name="Basu M.K."/>
            <person name="Bauer D.J."/>
            <person name="Caceres C.E."/>
            <person name="Carmel L."/>
            <person name="Casola C."/>
            <person name="Choi J.H."/>
            <person name="Detter J.C."/>
            <person name="Dong Q."/>
            <person name="Dusheyko S."/>
            <person name="Eads B.D."/>
            <person name="Frohlich T."/>
            <person name="Geiler-Samerotte K.A."/>
            <person name="Gerlach D."/>
            <person name="Hatcher P."/>
            <person name="Jogdeo S."/>
            <person name="Krijgsveld J."/>
            <person name="Kriventseva E.V."/>
            <person name="Kultz D."/>
            <person name="Laforsch C."/>
            <person name="Lindquist E."/>
            <person name="Lopez J."/>
            <person name="Manak J.R."/>
            <person name="Muller J."/>
            <person name="Pangilinan J."/>
            <person name="Patwardhan R.P."/>
            <person name="Pitluck S."/>
            <person name="Pritham E.J."/>
            <person name="Rechtsteiner A."/>
            <person name="Rho M."/>
            <person name="Rogozin I.B."/>
            <person name="Sakarya O."/>
            <person name="Salamov A."/>
            <person name="Schaack S."/>
            <person name="Shapiro H."/>
            <person name="Shiga Y."/>
            <person name="Skalitzky C."/>
            <person name="Smith Z."/>
            <person name="Souvorov A."/>
            <person name="Sung W."/>
            <person name="Tang Z."/>
            <person name="Tsuchiya D."/>
            <person name="Tu H."/>
            <person name="Vos H."/>
            <person name="Wang M."/>
            <person name="Wolf Y.I."/>
            <person name="Yamagata H."/>
            <person name="Yamada T."/>
            <person name="Ye Y."/>
            <person name="Shaw J.R."/>
            <person name="Andrews J."/>
            <person name="Crease T.J."/>
            <person name="Tang H."/>
            <person name="Lucas S.M."/>
            <person name="Robertson H.M."/>
            <person name="Bork P."/>
            <person name="Koonin E.V."/>
            <person name="Zdobnov E.M."/>
            <person name="Grigoriev I.V."/>
            <person name="Lynch M."/>
            <person name="Boore J.L."/>
        </authorList>
    </citation>
    <scope>NUCLEOTIDE SEQUENCE [LARGE SCALE GENOMIC DNA]</scope>
</reference>
<organism evidence="13 14">
    <name type="scientific">Daphnia pulex</name>
    <name type="common">Water flea</name>
    <dbReference type="NCBI Taxonomy" id="6669"/>
    <lineage>
        <taxon>Eukaryota</taxon>
        <taxon>Metazoa</taxon>
        <taxon>Ecdysozoa</taxon>
        <taxon>Arthropoda</taxon>
        <taxon>Crustacea</taxon>
        <taxon>Branchiopoda</taxon>
        <taxon>Diplostraca</taxon>
        <taxon>Cladocera</taxon>
        <taxon>Anomopoda</taxon>
        <taxon>Daphniidae</taxon>
        <taxon>Daphnia</taxon>
    </lineage>
</organism>
<evidence type="ECO:0000256" key="1">
    <source>
        <dbReference type="ARBA" id="ARBA00022603"/>
    </source>
</evidence>
<keyword evidence="2" id="KW-0808">Transferase</keyword>
<evidence type="ECO:0000256" key="3">
    <source>
        <dbReference type="ARBA" id="ARBA00022691"/>
    </source>
</evidence>
<dbReference type="Proteomes" id="UP000000305">
    <property type="component" value="Unassembled WGS sequence"/>
</dbReference>
<dbReference type="SUPFAM" id="SSF82199">
    <property type="entry name" value="SET domain"/>
    <property type="match status" value="1"/>
</dbReference>
<dbReference type="SMART" id="SM00317">
    <property type="entry name" value="SET"/>
    <property type="match status" value="1"/>
</dbReference>
<dbReference type="GO" id="GO:0008757">
    <property type="term" value="F:S-adenosylmethionine-dependent methyltransferase activity"/>
    <property type="evidence" value="ECO:0007669"/>
    <property type="project" value="UniProtKB-ARBA"/>
</dbReference>
<dbReference type="eggNOG" id="KOG2084">
    <property type="taxonomic scope" value="Eukaryota"/>
</dbReference>
<dbReference type="AlphaFoldDB" id="E9FWI9"/>
<dbReference type="PhylomeDB" id="E9FWI9"/>
<comment type="function">
    <text evidence="7">Protein-lysine N-methyltransferase. Monomethylates PRMT5, modulating its transcriptional activity. May also act as a histone methyltransferase. Plays a critical role in cardiac development. Acts as a key epigenetic regulator of gene expression during cardiac development via its dual activities as a methyltransferase and negative regulator of HDAC1.</text>
</comment>
<evidence type="ECO:0000256" key="6">
    <source>
        <dbReference type="ARBA" id="ARBA00022833"/>
    </source>
</evidence>
<evidence type="ECO:0000256" key="5">
    <source>
        <dbReference type="ARBA" id="ARBA00022771"/>
    </source>
</evidence>
<evidence type="ECO:0000259" key="11">
    <source>
        <dbReference type="PROSITE" id="PS50280"/>
    </source>
</evidence>
<dbReference type="STRING" id="6669.E9FWI9"/>
<dbReference type="Gene3D" id="6.10.140.2220">
    <property type="match status" value="1"/>
</dbReference>
<evidence type="ECO:0000313" key="13">
    <source>
        <dbReference type="EMBL" id="EFX87901.1"/>
    </source>
</evidence>
<dbReference type="OMA" id="HRYADAC"/>
<proteinExistence type="predicted"/>
<dbReference type="PROSITE" id="PS50280">
    <property type="entry name" value="SET"/>
    <property type="match status" value="1"/>
</dbReference>
<evidence type="ECO:0000259" key="12">
    <source>
        <dbReference type="PROSITE" id="PS50865"/>
    </source>
</evidence>
<keyword evidence="14" id="KW-1185">Reference proteome</keyword>
<evidence type="ECO:0000256" key="9">
    <source>
        <dbReference type="ARBA" id="ARBA00093680"/>
    </source>
</evidence>
<dbReference type="GO" id="GO:0032259">
    <property type="term" value="P:methylation"/>
    <property type="evidence" value="ECO:0007669"/>
    <property type="project" value="UniProtKB-KW"/>
</dbReference>
<dbReference type="InterPro" id="IPR052097">
    <property type="entry name" value="SET-MYND_domain_protein"/>
</dbReference>
<dbReference type="Gene3D" id="1.10.220.160">
    <property type="match status" value="1"/>
</dbReference>
<dbReference type="Gene3D" id="2.170.270.10">
    <property type="entry name" value="SET domain"/>
    <property type="match status" value="1"/>
</dbReference>
<dbReference type="HOGENOM" id="CLU_021727_1_0_1"/>
<evidence type="ECO:0000256" key="2">
    <source>
        <dbReference type="ARBA" id="ARBA00022679"/>
    </source>
</evidence>
<dbReference type="InterPro" id="IPR044421">
    <property type="entry name" value="SMYD4_SET"/>
</dbReference>
<dbReference type="GO" id="GO:0008170">
    <property type="term" value="F:N-methyltransferase activity"/>
    <property type="evidence" value="ECO:0007669"/>
    <property type="project" value="UniProtKB-ARBA"/>
</dbReference>
<dbReference type="PANTHER" id="PTHR46165">
    <property type="entry name" value="SET AND MYND DOMAIN-CONTAINING PROTEIN 4"/>
    <property type="match status" value="1"/>
</dbReference>
<keyword evidence="5 10" id="KW-0863">Zinc-finger</keyword>
<dbReference type="SUPFAM" id="SSF48452">
    <property type="entry name" value="TPR-like"/>
    <property type="match status" value="1"/>
</dbReference>
<dbReference type="GO" id="GO:0008276">
    <property type="term" value="F:protein methyltransferase activity"/>
    <property type="evidence" value="ECO:0007669"/>
    <property type="project" value="UniProtKB-ARBA"/>
</dbReference>
<dbReference type="GO" id="GO:0008270">
    <property type="term" value="F:zinc ion binding"/>
    <property type="evidence" value="ECO:0007669"/>
    <property type="project" value="UniProtKB-KW"/>
</dbReference>
<dbReference type="PROSITE" id="PS50865">
    <property type="entry name" value="ZF_MYND_2"/>
    <property type="match status" value="1"/>
</dbReference>
<dbReference type="GO" id="GO:0005634">
    <property type="term" value="C:nucleus"/>
    <property type="evidence" value="ECO:0000318"/>
    <property type="project" value="GO_Central"/>
</dbReference>
<dbReference type="SUPFAM" id="SSF144232">
    <property type="entry name" value="HIT/MYND zinc finger-like"/>
    <property type="match status" value="1"/>
</dbReference>